<proteinExistence type="predicted"/>
<sequence length="257" mass="29341">MKSVKKLLCCLIPAKSKGIIKIETKKRYNYEAPGSSLFMYKEDEATASPYEKEWYICEAPRRTSLFMFTSIEEAASPAASPYDDLSSCSSHEVEDGTDDEARTKKLIEKEDFKIQSCRLCECKVSEISKEAWIADGATASPFCDLDLCSFHEMEDESDDESEEREQQVNDRIAMLKSRFGEFRFETDVHVDQSVEEMKSALEECESDGCDSRHRLLLPASEQVPRPGRARDPHSCAHRRRISSIENPLRAAWQCRLP</sequence>
<comment type="caution">
    <text evidence="1">The sequence shown here is derived from an EMBL/GenBank/DDBJ whole genome shotgun (WGS) entry which is preliminary data.</text>
</comment>
<reference evidence="1 2" key="1">
    <citation type="journal article" date="2022" name="Genome Biol. Evol.">
        <title>The Spruce Budworm Genome: Reconstructing the Evolutionary History of Antifreeze Proteins.</title>
        <authorList>
            <person name="Beliveau C."/>
            <person name="Gagne P."/>
            <person name="Picq S."/>
            <person name="Vernygora O."/>
            <person name="Keeling C.I."/>
            <person name="Pinkney K."/>
            <person name="Doucet D."/>
            <person name="Wen F."/>
            <person name="Johnston J.S."/>
            <person name="Maaroufi H."/>
            <person name="Boyle B."/>
            <person name="Laroche J."/>
            <person name="Dewar K."/>
            <person name="Juretic N."/>
            <person name="Blackburn G."/>
            <person name="Nisole A."/>
            <person name="Brunet B."/>
            <person name="Brandao M."/>
            <person name="Lumley L."/>
            <person name="Duan J."/>
            <person name="Quan G."/>
            <person name="Lucarotti C.J."/>
            <person name="Roe A.D."/>
            <person name="Sperling F.A.H."/>
            <person name="Levesque R.C."/>
            <person name="Cusson M."/>
        </authorList>
    </citation>
    <scope>NUCLEOTIDE SEQUENCE [LARGE SCALE GENOMIC DNA]</scope>
    <source>
        <strain evidence="1">Glfc:IPQL:Cfum</strain>
    </source>
</reference>
<protein>
    <submittedName>
        <fullName evidence="1">Uncharacterized protein</fullName>
    </submittedName>
</protein>
<name>A0ACC0KJK2_CHOFU</name>
<gene>
    <name evidence="1" type="ORF">MSG28_010024</name>
</gene>
<accession>A0ACC0KJK2</accession>
<evidence type="ECO:0000313" key="1">
    <source>
        <dbReference type="EMBL" id="KAI8436445.1"/>
    </source>
</evidence>
<organism evidence="1 2">
    <name type="scientific">Choristoneura fumiferana</name>
    <name type="common">Spruce budworm moth</name>
    <name type="synonym">Archips fumiferana</name>
    <dbReference type="NCBI Taxonomy" id="7141"/>
    <lineage>
        <taxon>Eukaryota</taxon>
        <taxon>Metazoa</taxon>
        <taxon>Ecdysozoa</taxon>
        <taxon>Arthropoda</taxon>
        <taxon>Hexapoda</taxon>
        <taxon>Insecta</taxon>
        <taxon>Pterygota</taxon>
        <taxon>Neoptera</taxon>
        <taxon>Endopterygota</taxon>
        <taxon>Lepidoptera</taxon>
        <taxon>Glossata</taxon>
        <taxon>Ditrysia</taxon>
        <taxon>Tortricoidea</taxon>
        <taxon>Tortricidae</taxon>
        <taxon>Tortricinae</taxon>
        <taxon>Choristoneura</taxon>
    </lineage>
</organism>
<evidence type="ECO:0000313" key="2">
    <source>
        <dbReference type="Proteomes" id="UP001064048"/>
    </source>
</evidence>
<keyword evidence="2" id="KW-1185">Reference proteome</keyword>
<dbReference type="EMBL" id="CM046117">
    <property type="protein sequence ID" value="KAI8436445.1"/>
    <property type="molecule type" value="Genomic_DNA"/>
</dbReference>
<dbReference type="Proteomes" id="UP001064048">
    <property type="component" value="Chromosome 17"/>
</dbReference>